<proteinExistence type="predicted"/>
<accession>A0A371R2B1</accession>
<dbReference type="GO" id="GO:0051539">
    <property type="term" value="F:4 iron, 4 sulfur cluster binding"/>
    <property type="evidence" value="ECO:0007669"/>
    <property type="project" value="UniProtKB-KW"/>
</dbReference>
<dbReference type="AlphaFoldDB" id="A0A371R2B1"/>
<dbReference type="RefSeq" id="WP_116420521.1">
    <property type="nucleotide sequence ID" value="NZ_NMUE01000004.1"/>
</dbReference>
<sequence>MSVHLKLFAVALKNLFERPWTVRWPEERRDYGDRVRGFIVNDRSKCISCQLCEAVCPAKAIKFHLEEDGKRYPGIDWGRCILCGYCVDACPTGSLQHTPHVEITWNSLNTYRKPKEMEPGSVKADVGRVALV</sequence>
<dbReference type="PROSITE" id="PS51379">
    <property type="entry name" value="4FE4S_FER_2"/>
    <property type="match status" value="2"/>
</dbReference>
<evidence type="ECO:0000256" key="3">
    <source>
        <dbReference type="ARBA" id="ARBA00023004"/>
    </source>
</evidence>
<evidence type="ECO:0000256" key="4">
    <source>
        <dbReference type="ARBA" id="ARBA00023014"/>
    </source>
</evidence>
<dbReference type="InterPro" id="IPR010226">
    <property type="entry name" value="NADH_quinone_OxRdtase_chainI"/>
</dbReference>
<feature type="domain" description="4Fe-4S ferredoxin-type" evidence="5">
    <location>
        <begin position="71"/>
        <end position="100"/>
    </location>
</feature>
<reference evidence="6 7" key="1">
    <citation type="submission" date="2017-07" db="EMBL/GenBank/DDBJ databases">
        <title>Draft genome sequence of aerobic hyperthermophilic archaea, Pyrobaculum aerophilum YKB31 and YKB32.</title>
        <authorList>
            <person name="Mochizuki T."/>
            <person name="Berliner A.J."/>
            <person name="Yoshida-Takashima Y."/>
            <person name="Takaki Y."/>
            <person name="Nunoura T."/>
            <person name="Takai K."/>
        </authorList>
    </citation>
    <scope>NUCLEOTIDE SEQUENCE [LARGE SCALE GENOMIC DNA]</scope>
    <source>
        <strain evidence="6 7">YKB31</strain>
    </source>
</reference>
<protein>
    <submittedName>
        <fullName evidence="6">4Fe-4S ferredoxin</fullName>
    </submittedName>
</protein>
<name>A0A371R2B1_9CREN</name>
<dbReference type="GO" id="GO:0016020">
    <property type="term" value="C:membrane"/>
    <property type="evidence" value="ECO:0007669"/>
    <property type="project" value="InterPro"/>
</dbReference>
<dbReference type="Pfam" id="PF12838">
    <property type="entry name" value="Fer4_7"/>
    <property type="match status" value="1"/>
</dbReference>
<evidence type="ECO:0000313" key="6">
    <source>
        <dbReference type="EMBL" id="RFA97689.1"/>
    </source>
</evidence>
<evidence type="ECO:0000313" key="7">
    <source>
        <dbReference type="Proteomes" id="UP000257123"/>
    </source>
</evidence>
<dbReference type="InterPro" id="IPR017896">
    <property type="entry name" value="4Fe4S_Fe-S-bd"/>
</dbReference>
<dbReference type="GO" id="GO:0016651">
    <property type="term" value="F:oxidoreductase activity, acting on NAD(P)H"/>
    <property type="evidence" value="ECO:0007669"/>
    <property type="project" value="InterPro"/>
</dbReference>
<evidence type="ECO:0000259" key="5">
    <source>
        <dbReference type="PROSITE" id="PS51379"/>
    </source>
</evidence>
<keyword evidence="2" id="KW-0479">Metal-binding</keyword>
<evidence type="ECO:0000256" key="1">
    <source>
        <dbReference type="ARBA" id="ARBA00022485"/>
    </source>
</evidence>
<dbReference type="GO" id="GO:0046872">
    <property type="term" value="F:metal ion binding"/>
    <property type="evidence" value="ECO:0007669"/>
    <property type="project" value="UniProtKB-KW"/>
</dbReference>
<dbReference type="Proteomes" id="UP000257123">
    <property type="component" value="Unassembled WGS sequence"/>
</dbReference>
<organism evidence="6 7">
    <name type="scientific">Pyrobaculum aerophilum</name>
    <dbReference type="NCBI Taxonomy" id="13773"/>
    <lineage>
        <taxon>Archaea</taxon>
        <taxon>Thermoproteota</taxon>
        <taxon>Thermoprotei</taxon>
        <taxon>Thermoproteales</taxon>
        <taxon>Thermoproteaceae</taxon>
        <taxon>Pyrobaculum</taxon>
    </lineage>
</organism>
<dbReference type="PROSITE" id="PS00198">
    <property type="entry name" value="4FE4S_FER_1"/>
    <property type="match status" value="2"/>
</dbReference>
<feature type="domain" description="4Fe-4S ferredoxin-type" evidence="5">
    <location>
        <begin position="37"/>
        <end position="66"/>
    </location>
</feature>
<keyword evidence="4" id="KW-0411">Iron-sulfur</keyword>
<dbReference type="EMBL" id="NMUE01000004">
    <property type="protein sequence ID" value="RFA97689.1"/>
    <property type="molecule type" value="Genomic_DNA"/>
</dbReference>
<keyword evidence="1" id="KW-0004">4Fe-4S</keyword>
<dbReference type="SUPFAM" id="SSF54862">
    <property type="entry name" value="4Fe-4S ferredoxins"/>
    <property type="match status" value="1"/>
</dbReference>
<dbReference type="InterPro" id="IPR017900">
    <property type="entry name" value="4Fe4S_Fe_S_CS"/>
</dbReference>
<dbReference type="Gene3D" id="3.30.70.3270">
    <property type="match status" value="1"/>
</dbReference>
<dbReference type="PANTHER" id="PTHR10849">
    <property type="entry name" value="NADH DEHYDROGENASE UBIQUINONE IRON-SULFUR PROTEIN 8, MITOCHONDRIAL"/>
    <property type="match status" value="1"/>
</dbReference>
<comment type="caution">
    <text evidence="6">The sequence shown here is derived from an EMBL/GenBank/DDBJ whole genome shotgun (WGS) entry which is preliminary data.</text>
</comment>
<evidence type="ECO:0000256" key="2">
    <source>
        <dbReference type="ARBA" id="ARBA00022723"/>
    </source>
</evidence>
<keyword evidence="3" id="KW-0408">Iron</keyword>
<gene>
    <name evidence="6" type="ORF">CGL51_02120</name>
</gene>